<comment type="similarity">
    <text evidence="2">Belongs to the EamA transporter family.</text>
</comment>
<keyword evidence="6 7" id="KW-0472">Membrane</keyword>
<evidence type="ECO:0000313" key="10">
    <source>
        <dbReference type="Proteomes" id="UP000003011"/>
    </source>
</evidence>
<evidence type="ECO:0000256" key="3">
    <source>
        <dbReference type="ARBA" id="ARBA00022475"/>
    </source>
</evidence>
<dbReference type="InterPro" id="IPR051258">
    <property type="entry name" value="Diverse_Substrate_Transporter"/>
</dbReference>
<comment type="subcellular location">
    <subcellularLocation>
        <location evidence="1">Cell membrane</location>
        <topology evidence="1">Multi-pass membrane protein</topology>
    </subcellularLocation>
</comment>
<sequence length="322" mass="35070">MDISRVKARTKIAGTVMLFLTAFIWGIAFVPQSAAMKYIEPFTFNAARFCLAGVVLLPVRNILRYISYKSGNAEFKKGGSNITEINEFDSKVLKPDLKQINKNSIKGGVLGGLFLFIAGSMQQYGMQFTTAGKAGFITALYIVIIPVIGFFCGKKNGVNIWVATAVSLVGMYLLCIKESLSLGKGDFYIFLSSIAFSMQILSVERFSNNSDALLFSIIEFITAGILSIPCMFIFENPSFSSTCTVWKEIAFLGIFSGGAAYTCQIVGQRYVKAAAASMIMSFEAVFALLGGAVILSERMIVKEILGCVFVFAAIIIAQYSDK</sequence>
<evidence type="ECO:0000256" key="6">
    <source>
        <dbReference type="ARBA" id="ARBA00023136"/>
    </source>
</evidence>
<feature type="transmembrane region" description="Helical" evidence="7">
    <location>
        <begin position="304"/>
        <end position="320"/>
    </location>
</feature>
<dbReference type="RefSeq" id="WP_005541655.1">
    <property type="nucleotide sequence ID" value="NZ_JH378836.1"/>
</dbReference>
<dbReference type="InterPro" id="IPR037185">
    <property type="entry name" value="EmrE-like"/>
</dbReference>
<feature type="transmembrane region" description="Helical" evidence="7">
    <location>
        <begin position="212"/>
        <end position="234"/>
    </location>
</feature>
<accession>G5GJW8</accession>
<evidence type="ECO:0000256" key="1">
    <source>
        <dbReference type="ARBA" id="ARBA00004651"/>
    </source>
</evidence>
<feature type="transmembrane region" description="Helical" evidence="7">
    <location>
        <begin position="246"/>
        <end position="267"/>
    </location>
</feature>
<evidence type="ECO:0000259" key="8">
    <source>
        <dbReference type="Pfam" id="PF00892"/>
    </source>
</evidence>
<proteinExistence type="inferred from homology"/>
<dbReference type="GO" id="GO:0005886">
    <property type="term" value="C:plasma membrane"/>
    <property type="evidence" value="ECO:0007669"/>
    <property type="project" value="UniProtKB-SubCell"/>
</dbReference>
<organism evidence="9 10">
    <name type="scientific">Johnsonella ignava ATCC 51276</name>
    <dbReference type="NCBI Taxonomy" id="679200"/>
    <lineage>
        <taxon>Bacteria</taxon>
        <taxon>Bacillati</taxon>
        <taxon>Bacillota</taxon>
        <taxon>Clostridia</taxon>
        <taxon>Lachnospirales</taxon>
        <taxon>Lachnospiraceae</taxon>
        <taxon>Johnsonella</taxon>
    </lineage>
</organism>
<feature type="transmembrane region" description="Helical" evidence="7">
    <location>
        <begin position="157"/>
        <end position="175"/>
    </location>
</feature>
<feature type="transmembrane region" description="Helical" evidence="7">
    <location>
        <begin position="131"/>
        <end position="151"/>
    </location>
</feature>
<feature type="domain" description="EamA" evidence="8">
    <location>
        <begin position="184"/>
        <end position="316"/>
    </location>
</feature>
<keyword evidence="3" id="KW-1003">Cell membrane</keyword>
<dbReference type="HOGENOM" id="CLU_033863_21_2_9"/>
<protein>
    <recommendedName>
        <fullName evidence="8">EamA domain-containing protein</fullName>
    </recommendedName>
</protein>
<feature type="transmembrane region" description="Helical" evidence="7">
    <location>
        <begin position="12"/>
        <end position="30"/>
    </location>
</feature>
<dbReference type="STRING" id="679200.HMPREF9333_01858"/>
<dbReference type="SUPFAM" id="SSF103481">
    <property type="entry name" value="Multidrug resistance efflux transporter EmrE"/>
    <property type="match status" value="2"/>
</dbReference>
<dbReference type="Pfam" id="PF00892">
    <property type="entry name" value="EamA"/>
    <property type="match status" value="2"/>
</dbReference>
<keyword evidence="10" id="KW-1185">Reference proteome</keyword>
<keyword evidence="5 7" id="KW-1133">Transmembrane helix</keyword>
<feature type="transmembrane region" description="Helical" evidence="7">
    <location>
        <begin position="187"/>
        <end position="206"/>
    </location>
</feature>
<feature type="transmembrane region" description="Helical" evidence="7">
    <location>
        <begin position="42"/>
        <end position="59"/>
    </location>
</feature>
<dbReference type="OrthoDB" id="9804865at2"/>
<evidence type="ECO:0000256" key="4">
    <source>
        <dbReference type="ARBA" id="ARBA00022692"/>
    </source>
</evidence>
<feature type="transmembrane region" description="Helical" evidence="7">
    <location>
        <begin position="273"/>
        <end position="295"/>
    </location>
</feature>
<reference evidence="9 10" key="1">
    <citation type="submission" date="2011-08" db="EMBL/GenBank/DDBJ databases">
        <title>The Genome Sequence of Johnsonella ignava ATCC 51276.</title>
        <authorList>
            <consortium name="The Broad Institute Genome Sequencing Platform"/>
            <person name="Earl A."/>
            <person name="Ward D."/>
            <person name="Feldgarden M."/>
            <person name="Gevers D."/>
            <person name="Izard J."/>
            <person name="Blanton J.M."/>
            <person name="Baranova O.V."/>
            <person name="Dewhirst F.E."/>
            <person name="Young S.K."/>
            <person name="Zeng Q."/>
            <person name="Gargeya S."/>
            <person name="Fitzgerald M."/>
            <person name="Haas B."/>
            <person name="Abouelleil A."/>
            <person name="Alvarado L."/>
            <person name="Arachchi H.M."/>
            <person name="Berlin A."/>
            <person name="Brown A."/>
            <person name="Chapman S.B."/>
            <person name="Chen Z."/>
            <person name="Dunbar C."/>
            <person name="Freedman E."/>
            <person name="Gearin G."/>
            <person name="Gellesch M."/>
            <person name="Goldberg J."/>
            <person name="Griggs A."/>
            <person name="Gujja S."/>
            <person name="Heiman D."/>
            <person name="Howarth C."/>
            <person name="Larson L."/>
            <person name="Lui A."/>
            <person name="MacDonald P.J.P."/>
            <person name="Montmayeur A."/>
            <person name="Murphy C."/>
            <person name="Neiman D."/>
            <person name="Pearson M."/>
            <person name="Priest M."/>
            <person name="Roberts A."/>
            <person name="Saif S."/>
            <person name="Shea T."/>
            <person name="Shenoy N."/>
            <person name="Sisk P."/>
            <person name="Stolte C."/>
            <person name="Sykes S."/>
            <person name="Wortman J."/>
            <person name="Nusbaum C."/>
            <person name="Birren B."/>
        </authorList>
    </citation>
    <scope>NUCLEOTIDE SEQUENCE [LARGE SCALE GENOMIC DNA]</scope>
    <source>
        <strain evidence="9 10">ATCC 51276</strain>
    </source>
</reference>
<dbReference type="PANTHER" id="PTHR42920:SF5">
    <property type="entry name" value="EAMA DOMAIN-CONTAINING PROTEIN"/>
    <property type="match status" value="1"/>
</dbReference>
<dbReference type="InterPro" id="IPR000620">
    <property type="entry name" value="EamA_dom"/>
</dbReference>
<dbReference type="PATRIC" id="fig|679200.3.peg.1964"/>
<dbReference type="eggNOG" id="COG0697">
    <property type="taxonomic scope" value="Bacteria"/>
</dbReference>
<dbReference type="PANTHER" id="PTHR42920">
    <property type="entry name" value="OS03G0707200 PROTEIN-RELATED"/>
    <property type="match status" value="1"/>
</dbReference>
<gene>
    <name evidence="9" type="ORF">HMPREF9333_01858</name>
</gene>
<keyword evidence="4 7" id="KW-0812">Transmembrane</keyword>
<comment type="caution">
    <text evidence="9">The sequence shown here is derived from an EMBL/GenBank/DDBJ whole genome shotgun (WGS) entry which is preliminary data.</text>
</comment>
<feature type="domain" description="EamA" evidence="8">
    <location>
        <begin position="14"/>
        <end position="61"/>
    </location>
</feature>
<evidence type="ECO:0000256" key="7">
    <source>
        <dbReference type="SAM" id="Phobius"/>
    </source>
</evidence>
<dbReference type="AlphaFoldDB" id="G5GJW8"/>
<evidence type="ECO:0000256" key="2">
    <source>
        <dbReference type="ARBA" id="ARBA00007362"/>
    </source>
</evidence>
<evidence type="ECO:0000313" key="9">
    <source>
        <dbReference type="EMBL" id="EHI55011.1"/>
    </source>
</evidence>
<dbReference type="EMBL" id="ACZL01000031">
    <property type="protein sequence ID" value="EHI55011.1"/>
    <property type="molecule type" value="Genomic_DNA"/>
</dbReference>
<name>G5GJW8_9FIRM</name>
<evidence type="ECO:0000256" key="5">
    <source>
        <dbReference type="ARBA" id="ARBA00022989"/>
    </source>
</evidence>
<dbReference type="Proteomes" id="UP000003011">
    <property type="component" value="Unassembled WGS sequence"/>
</dbReference>